<proteinExistence type="predicted"/>
<reference evidence="1" key="1">
    <citation type="journal article" date="2014" name="Int. J. Syst. Evol. Microbiol.">
        <title>Complete genome sequence of Corynebacterium casei LMG S-19264T (=DSM 44701T), isolated from a smear-ripened cheese.</title>
        <authorList>
            <consortium name="US DOE Joint Genome Institute (JGI-PGF)"/>
            <person name="Walter F."/>
            <person name="Albersmeier A."/>
            <person name="Kalinowski J."/>
            <person name="Ruckert C."/>
        </authorList>
    </citation>
    <scope>NUCLEOTIDE SEQUENCE</scope>
    <source>
        <strain evidence="1">JCM 4633</strain>
    </source>
</reference>
<organism evidence="1 2">
    <name type="scientific">Streptomyces cinnamoneus</name>
    <name type="common">Streptoverticillium cinnamoneum</name>
    <dbReference type="NCBI Taxonomy" id="53446"/>
    <lineage>
        <taxon>Bacteria</taxon>
        <taxon>Bacillati</taxon>
        <taxon>Actinomycetota</taxon>
        <taxon>Actinomycetes</taxon>
        <taxon>Kitasatosporales</taxon>
        <taxon>Streptomycetaceae</taxon>
        <taxon>Streptomyces</taxon>
        <taxon>Streptomyces cinnamoneus group</taxon>
    </lineage>
</organism>
<sequence length="88" mass="9384">MLPLAFLLTAGQATDSPQFVPVLGRIRVRASVGRPTRSPTCRPRARDGKIETIVPQRLPAVSPLAALTVGKHSGWVRTGDGTAFLAPR</sequence>
<comment type="caution">
    <text evidence="1">The sequence shown here is derived from an EMBL/GenBank/DDBJ whole genome shotgun (WGS) entry which is preliminary data.</text>
</comment>
<gene>
    <name evidence="1" type="ORF">GCM10010507_60250</name>
</gene>
<dbReference type="AlphaFoldDB" id="A0A918TZ70"/>
<reference evidence="1" key="2">
    <citation type="submission" date="2020-09" db="EMBL/GenBank/DDBJ databases">
        <authorList>
            <person name="Sun Q."/>
            <person name="Ohkuma M."/>
        </authorList>
    </citation>
    <scope>NUCLEOTIDE SEQUENCE</scope>
    <source>
        <strain evidence="1">JCM 4633</strain>
    </source>
</reference>
<protein>
    <submittedName>
        <fullName evidence="1">Uncharacterized protein</fullName>
    </submittedName>
</protein>
<dbReference type="Proteomes" id="UP000646244">
    <property type="component" value="Unassembled WGS sequence"/>
</dbReference>
<evidence type="ECO:0000313" key="2">
    <source>
        <dbReference type="Proteomes" id="UP000646244"/>
    </source>
</evidence>
<evidence type="ECO:0000313" key="1">
    <source>
        <dbReference type="EMBL" id="GHC72982.1"/>
    </source>
</evidence>
<accession>A0A918TZ70</accession>
<dbReference type="EMBL" id="BMVB01000038">
    <property type="protein sequence ID" value="GHC72982.1"/>
    <property type="molecule type" value="Genomic_DNA"/>
</dbReference>
<name>A0A918TZ70_STRCJ</name>